<evidence type="ECO:0000256" key="2">
    <source>
        <dbReference type="ARBA" id="ARBA00005179"/>
    </source>
</evidence>
<reference evidence="10 11" key="1">
    <citation type="journal article" date="2018" name="Evol. Lett.">
        <title>Horizontal gene cluster transfer increased hallucinogenic mushroom diversity.</title>
        <authorList>
            <person name="Reynolds H.T."/>
            <person name="Vijayakumar V."/>
            <person name="Gluck-Thaler E."/>
            <person name="Korotkin H.B."/>
            <person name="Matheny P.B."/>
            <person name="Slot J.C."/>
        </authorList>
    </citation>
    <scope>NUCLEOTIDE SEQUENCE [LARGE SCALE GENOMIC DNA]</scope>
    <source>
        <strain evidence="10 11">SRW20</strain>
    </source>
</reference>
<dbReference type="GO" id="GO:0005506">
    <property type="term" value="F:iron ion binding"/>
    <property type="evidence" value="ECO:0007669"/>
    <property type="project" value="InterPro"/>
</dbReference>
<dbReference type="Proteomes" id="UP000284706">
    <property type="component" value="Unassembled WGS sequence"/>
</dbReference>
<dbReference type="Gene3D" id="1.10.630.10">
    <property type="entry name" value="Cytochrome P450"/>
    <property type="match status" value="1"/>
</dbReference>
<dbReference type="InterPro" id="IPR050121">
    <property type="entry name" value="Cytochrome_P450_monoxygenase"/>
</dbReference>
<organism evidence="10 11">
    <name type="scientific">Gymnopilus dilepis</name>
    <dbReference type="NCBI Taxonomy" id="231916"/>
    <lineage>
        <taxon>Eukaryota</taxon>
        <taxon>Fungi</taxon>
        <taxon>Dikarya</taxon>
        <taxon>Basidiomycota</taxon>
        <taxon>Agaricomycotina</taxon>
        <taxon>Agaricomycetes</taxon>
        <taxon>Agaricomycetidae</taxon>
        <taxon>Agaricales</taxon>
        <taxon>Agaricineae</taxon>
        <taxon>Hymenogastraceae</taxon>
        <taxon>Gymnopilus</taxon>
    </lineage>
</organism>
<name>A0A409WD41_9AGAR</name>
<feature type="transmembrane region" description="Helical" evidence="9">
    <location>
        <begin position="29"/>
        <end position="49"/>
    </location>
</feature>
<dbReference type="InterPro" id="IPR002403">
    <property type="entry name" value="Cyt_P450_E_grp-IV"/>
</dbReference>
<keyword evidence="5" id="KW-0560">Oxidoreductase</keyword>
<dbReference type="PANTHER" id="PTHR24305">
    <property type="entry name" value="CYTOCHROME P450"/>
    <property type="match status" value="1"/>
</dbReference>
<protein>
    <recommendedName>
        <fullName evidence="12">Cytochrome P450</fullName>
    </recommendedName>
</protein>
<feature type="transmembrane region" description="Helical" evidence="9">
    <location>
        <begin position="55"/>
        <end position="74"/>
    </location>
</feature>
<keyword evidence="9" id="KW-0812">Transmembrane</keyword>
<feature type="binding site" description="axial binding residue" evidence="8">
    <location>
        <position position="494"/>
    </location>
    <ligand>
        <name>heme</name>
        <dbReference type="ChEBI" id="CHEBI:30413"/>
    </ligand>
    <ligandPart>
        <name>Fe</name>
        <dbReference type="ChEBI" id="CHEBI:18248"/>
    </ligandPart>
</feature>
<evidence type="ECO:0008006" key="12">
    <source>
        <dbReference type="Google" id="ProtNLM"/>
    </source>
</evidence>
<dbReference type="AlphaFoldDB" id="A0A409WD41"/>
<dbReference type="InterPro" id="IPR036396">
    <property type="entry name" value="Cyt_P450_sf"/>
</dbReference>
<evidence type="ECO:0000256" key="9">
    <source>
        <dbReference type="SAM" id="Phobius"/>
    </source>
</evidence>
<dbReference type="PANTHER" id="PTHR24305:SF187">
    <property type="entry name" value="P450, PUTATIVE (EUROFUNG)-RELATED"/>
    <property type="match status" value="1"/>
</dbReference>
<comment type="caution">
    <text evidence="10">The sequence shown here is derived from an EMBL/GenBank/DDBJ whole genome shotgun (WGS) entry which is preliminary data.</text>
</comment>
<dbReference type="GO" id="GO:0004497">
    <property type="term" value="F:monooxygenase activity"/>
    <property type="evidence" value="ECO:0007669"/>
    <property type="project" value="UniProtKB-KW"/>
</dbReference>
<dbReference type="STRING" id="231916.A0A409WD41"/>
<proteinExistence type="inferred from homology"/>
<feature type="transmembrane region" description="Helical" evidence="9">
    <location>
        <begin position="6"/>
        <end position="22"/>
    </location>
</feature>
<dbReference type="Pfam" id="PF00067">
    <property type="entry name" value="p450"/>
    <property type="match status" value="1"/>
</dbReference>
<keyword evidence="11" id="KW-1185">Reference proteome</keyword>
<gene>
    <name evidence="10" type="ORF">CVT26_010194</name>
</gene>
<dbReference type="InterPro" id="IPR001128">
    <property type="entry name" value="Cyt_P450"/>
</dbReference>
<sequence length="565" mass="63964">MSPEHQILPLCIGAAFISWVFLNKRSVRGDYFVVFYAFVIAFLSAQKYWSPVSFSVFKVSALYFSTLAFITVAYRLSPFHPLAKYPGPITWRISSVVLAFYSFTGKRHLYIDEFHKKYGPFVRIGPNALTINSINASPVLYGAKYHMEKSESYNKPGHIGGVSLFFKHTREESTKRKRIWYNAFSGSAIEHYFPPLERRTWQLTNCIENRTQKSTGIVDLSECLAHWSYDFMGEMVFGGSNDLELMRNGDPQGYIPGGKMATAIVDSFGQAPWIMDILWHLPSSKDIHRLQELSANMMRNRVKRSGDVSIKDVASYLIEGDRTTGEKIPMSDLEVESLIAIQGGKSSFSLEIRSDNTAMTMALIFYFLLTHPHCYAKLQAELDKVFPDPTVPLTNDKIAKVPYVEACVTEALRLASPFFIPRIVPPGGCEIDGNFIPEGTVAVLSAYSLQIDPKHFHPEPMAYIPERWMPEWEGPEKITNKAAFVSFSSGPYVCVAKNFAMQEMKLVVSRLVLTFDMSLPEVFDPKAFFDGFGNMRTSVFDRPLYVKAVRRSEKTKLEALAHSPY</sequence>
<dbReference type="OrthoDB" id="6692864at2759"/>
<dbReference type="PRINTS" id="PR00465">
    <property type="entry name" value="EP450IV"/>
</dbReference>
<evidence type="ECO:0000256" key="5">
    <source>
        <dbReference type="ARBA" id="ARBA00023002"/>
    </source>
</evidence>
<evidence type="ECO:0000313" key="10">
    <source>
        <dbReference type="EMBL" id="PPQ76370.1"/>
    </source>
</evidence>
<comment type="pathway">
    <text evidence="2">Secondary metabolite biosynthesis.</text>
</comment>
<keyword evidence="4 8" id="KW-0479">Metal-binding</keyword>
<comment type="similarity">
    <text evidence="3">Belongs to the cytochrome P450 family.</text>
</comment>
<keyword evidence="6 8" id="KW-0408">Iron</keyword>
<comment type="cofactor">
    <cofactor evidence="1 8">
        <name>heme</name>
        <dbReference type="ChEBI" id="CHEBI:30413"/>
    </cofactor>
</comment>
<evidence type="ECO:0000313" key="11">
    <source>
        <dbReference type="Proteomes" id="UP000284706"/>
    </source>
</evidence>
<keyword evidence="8" id="KW-0349">Heme</keyword>
<keyword evidence="7" id="KW-0503">Monooxygenase</keyword>
<evidence type="ECO:0000256" key="7">
    <source>
        <dbReference type="ARBA" id="ARBA00023033"/>
    </source>
</evidence>
<keyword evidence="9" id="KW-1133">Transmembrane helix</keyword>
<dbReference type="EMBL" id="NHYE01005167">
    <property type="protein sequence ID" value="PPQ76370.1"/>
    <property type="molecule type" value="Genomic_DNA"/>
</dbReference>
<evidence type="ECO:0000256" key="4">
    <source>
        <dbReference type="ARBA" id="ARBA00022723"/>
    </source>
</evidence>
<evidence type="ECO:0000256" key="3">
    <source>
        <dbReference type="ARBA" id="ARBA00010617"/>
    </source>
</evidence>
<evidence type="ECO:0000256" key="6">
    <source>
        <dbReference type="ARBA" id="ARBA00023004"/>
    </source>
</evidence>
<dbReference type="InParanoid" id="A0A409WD41"/>
<dbReference type="SUPFAM" id="SSF48264">
    <property type="entry name" value="Cytochrome P450"/>
    <property type="match status" value="1"/>
</dbReference>
<accession>A0A409WD41</accession>
<evidence type="ECO:0000256" key="1">
    <source>
        <dbReference type="ARBA" id="ARBA00001971"/>
    </source>
</evidence>
<evidence type="ECO:0000256" key="8">
    <source>
        <dbReference type="PIRSR" id="PIRSR602403-1"/>
    </source>
</evidence>
<dbReference type="GO" id="GO:0020037">
    <property type="term" value="F:heme binding"/>
    <property type="evidence" value="ECO:0007669"/>
    <property type="project" value="InterPro"/>
</dbReference>
<keyword evidence="9" id="KW-0472">Membrane</keyword>
<dbReference type="GO" id="GO:0016705">
    <property type="term" value="F:oxidoreductase activity, acting on paired donors, with incorporation or reduction of molecular oxygen"/>
    <property type="evidence" value="ECO:0007669"/>
    <property type="project" value="InterPro"/>
</dbReference>